<keyword evidence="2" id="KW-1185">Reference proteome</keyword>
<name>A0A6G8AZQ8_9LACO</name>
<dbReference type="AlphaFoldDB" id="A0A6G8AZQ8"/>
<dbReference type="KEGG" id="wco:G7084_03390"/>
<dbReference type="Pfam" id="PF16993">
    <property type="entry name" value="Asp1"/>
    <property type="match status" value="1"/>
</dbReference>
<evidence type="ECO:0000313" key="2">
    <source>
        <dbReference type="Proteomes" id="UP000500741"/>
    </source>
</evidence>
<dbReference type="Proteomes" id="UP000500741">
    <property type="component" value="Chromosome"/>
</dbReference>
<accession>A0A6G8AZQ8</accession>
<protein>
    <submittedName>
        <fullName evidence="1">Accessory Sec system protein Asp1</fullName>
    </submittedName>
</protein>
<dbReference type="GO" id="GO:0015031">
    <property type="term" value="P:protein transport"/>
    <property type="evidence" value="ECO:0007669"/>
    <property type="project" value="InterPro"/>
</dbReference>
<dbReference type="NCBIfam" id="TIGR03713">
    <property type="entry name" value="acc_sec_asp1"/>
    <property type="match status" value="1"/>
</dbReference>
<proteinExistence type="predicted"/>
<evidence type="ECO:0000313" key="1">
    <source>
        <dbReference type="EMBL" id="QIL50445.1"/>
    </source>
</evidence>
<sequence>MITFIPAWRGETTNNVSSDDLIGQIKAFMFSDTEYQILVSNYMPNLRYFLHKYGLLESNYWNLFDELQGFSEVSQRKIEISDLRLDKNLSYFYTPFNILGYRNGKKIVAIRVGDAGQVAEVFHYQNEVLKLVDVYDDRGILSSQKEFTNGQLHVTKYLDKNGIWIFQERAKDGEIQVNVVHPHGLSLKRYETLGKLRQELIEARLQKLSSDDQIIISVTDQNVNFLRKTAFIKQMTLSIFRDRLSLAQKDSKRVSDLVKNAHNVIVDRRKTFDDVVEVLGHQDNIYQISPYDTRFKLGISNELKEEIIYFDSANITELTFKTAMQEMIEFIIKEKGIDNSKREFKIIIRHLNGSEIKLKGIVGGIFNEMYPDEYELISQLSPKAGENTLDETVVEALDEKVQVIMQTMNQIEFFTLNSDDELFKILEGARLIIDMSDDPDLFTQIAAISAGIPQINSVDNEYVLDQKNGLILPSITELKNGLSYYLNELKHWQEAQVYAAKQIKKYSGNELKKQLLQIVAGQDNG</sequence>
<gene>
    <name evidence="1" type="primary">asp1</name>
    <name evidence="1" type="ORF">G7084_03390</name>
</gene>
<dbReference type="InterPro" id="IPR022372">
    <property type="entry name" value="Accessory_SS_Asp1"/>
</dbReference>
<dbReference type="RefSeq" id="WP_166010066.1">
    <property type="nucleotide sequence ID" value="NZ_CP049888.1"/>
</dbReference>
<dbReference type="EMBL" id="CP049888">
    <property type="protein sequence ID" value="QIL50445.1"/>
    <property type="molecule type" value="Genomic_DNA"/>
</dbReference>
<reference evidence="1 2" key="1">
    <citation type="submission" date="2020-03" db="EMBL/GenBank/DDBJ databases">
        <title>Weissella sp. nov., isolated from Cybister lewisianus.</title>
        <authorList>
            <person name="Hyun D.-W."/>
            <person name="Bae J.-W."/>
        </authorList>
    </citation>
    <scope>NUCLEOTIDE SEQUENCE [LARGE SCALE GENOMIC DNA]</scope>
    <source>
        <strain evidence="1 2">HDW19</strain>
    </source>
</reference>
<organism evidence="1 2">
    <name type="scientific">Weissella coleopterorum</name>
    <dbReference type="NCBI Taxonomy" id="2714949"/>
    <lineage>
        <taxon>Bacteria</taxon>
        <taxon>Bacillati</taxon>
        <taxon>Bacillota</taxon>
        <taxon>Bacilli</taxon>
        <taxon>Lactobacillales</taxon>
        <taxon>Lactobacillaceae</taxon>
        <taxon>Weissella</taxon>
    </lineage>
</organism>